<comment type="caution">
    <text evidence="2">The sequence shown here is derived from an EMBL/GenBank/DDBJ whole genome shotgun (WGS) entry which is preliminary data.</text>
</comment>
<dbReference type="InterPro" id="IPR001437">
    <property type="entry name" value="Tscrpt_elong_fac_GreA/B_C"/>
</dbReference>
<keyword evidence="2" id="KW-0251">Elongation factor</keyword>
<accession>A0A4S8RLZ1</accession>
<dbReference type="GO" id="GO:0032784">
    <property type="term" value="P:regulation of DNA-templated transcription elongation"/>
    <property type="evidence" value="ECO:0007669"/>
    <property type="project" value="InterPro"/>
</dbReference>
<dbReference type="PANTHER" id="PTHR30437">
    <property type="entry name" value="TRANSCRIPTION ELONGATION FACTOR GREA"/>
    <property type="match status" value="1"/>
</dbReference>
<dbReference type="GO" id="GO:0006354">
    <property type="term" value="P:DNA-templated transcription elongation"/>
    <property type="evidence" value="ECO:0007669"/>
    <property type="project" value="TreeGrafter"/>
</dbReference>
<protein>
    <submittedName>
        <fullName evidence="2">GreA/GreB family elongation factor</fullName>
    </submittedName>
</protein>
<keyword evidence="3" id="KW-1185">Reference proteome</keyword>
<sequence length="160" mass="18063">MKYGSLVLEKHDFLMIKKFMELNASLEDYMHKNALEILDGNLEGAIVLQADKMPSDIVRLYSQFILTNSSGWREQFELVSPNEVNPKKNKISVISGLGASIIGLSEGDIVKFGVPGNIMMLRLENVQQSGRKITLEVSENELKKLFKRNKDTFLANELES</sequence>
<dbReference type="EMBL" id="SNTZ01000003">
    <property type="protein sequence ID" value="THV59517.1"/>
    <property type="molecule type" value="Genomic_DNA"/>
</dbReference>
<dbReference type="SUPFAM" id="SSF54534">
    <property type="entry name" value="FKBP-like"/>
    <property type="match status" value="1"/>
</dbReference>
<dbReference type="GO" id="GO:0003677">
    <property type="term" value="F:DNA binding"/>
    <property type="evidence" value="ECO:0007669"/>
    <property type="project" value="InterPro"/>
</dbReference>
<feature type="domain" description="Transcription elongation factor GreA/GreB C-terminal" evidence="1">
    <location>
        <begin position="54"/>
        <end position="126"/>
    </location>
</feature>
<dbReference type="Gene3D" id="3.10.50.30">
    <property type="entry name" value="Transcription elongation factor, GreA/GreB, C-terminal domain"/>
    <property type="match status" value="1"/>
</dbReference>
<dbReference type="AlphaFoldDB" id="A0A4S8RLZ1"/>
<reference evidence="2 3" key="1">
    <citation type="submission" date="2019-03" db="EMBL/GenBank/DDBJ databases">
        <title>Muricauda SCR12 sp.nov, a marine bacterium isolated from Pacific Ocean:the Okinawa trough.</title>
        <authorList>
            <person name="Liu L."/>
        </authorList>
    </citation>
    <scope>NUCLEOTIDE SEQUENCE [LARGE SCALE GENOMIC DNA]</scope>
    <source>
        <strain evidence="2 3">SCR12</strain>
    </source>
</reference>
<proteinExistence type="predicted"/>
<dbReference type="Pfam" id="PF01272">
    <property type="entry name" value="GreA_GreB"/>
    <property type="match status" value="1"/>
</dbReference>
<evidence type="ECO:0000313" key="3">
    <source>
        <dbReference type="Proteomes" id="UP000310406"/>
    </source>
</evidence>
<dbReference type="InterPro" id="IPR023459">
    <property type="entry name" value="Tscrpt_elong_fac_GreA/B_fam"/>
</dbReference>
<organism evidence="2 3">
    <name type="scientific">Flagellimonas alvinocaridis</name>
    <dbReference type="NCBI Taxonomy" id="2530200"/>
    <lineage>
        <taxon>Bacteria</taxon>
        <taxon>Pseudomonadati</taxon>
        <taxon>Bacteroidota</taxon>
        <taxon>Flavobacteriia</taxon>
        <taxon>Flavobacteriales</taxon>
        <taxon>Flavobacteriaceae</taxon>
        <taxon>Flagellimonas</taxon>
    </lineage>
</organism>
<dbReference type="PANTHER" id="PTHR30437:SF5">
    <property type="entry name" value="REGULATOR OF NUCLEOSIDE DIPHOSPHATE KINASE"/>
    <property type="match status" value="1"/>
</dbReference>
<dbReference type="RefSeq" id="WP_136566035.1">
    <property type="nucleotide sequence ID" value="NZ_SNTZ01000003.1"/>
</dbReference>
<evidence type="ECO:0000313" key="2">
    <source>
        <dbReference type="EMBL" id="THV59517.1"/>
    </source>
</evidence>
<dbReference type="GO" id="GO:0070063">
    <property type="term" value="F:RNA polymerase binding"/>
    <property type="evidence" value="ECO:0007669"/>
    <property type="project" value="InterPro"/>
</dbReference>
<evidence type="ECO:0000259" key="1">
    <source>
        <dbReference type="Pfam" id="PF01272"/>
    </source>
</evidence>
<dbReference type="GO" id="GO:0003746">
    <property type="term" value="F:translation elongation factor activity"/>
    <property type="evidence" value="ECO:0007669"/>
    <property type="project" value="UniProtKB-KW"/>
</dbReference>
<name>A0A4S8RLZ1_9FLAO</name>
<dbReference type="InterPro" id="IPR036953">
    <property type="entry name" value="GreA/GreB_C_sf"/>
</dbReference>
<gene>
    <name evidence="2" type="ORF">EZV76_08075</name>
</gene>
<dbReference type="Proteomes" id="UP000310406">
    <property type="component" value="Unassembled WGS sequence"/>
</dbReference>
<keyword evidence="2" id="KW-0648">Protein biosynthesis</keyword>
<dbReference type="OrthoDB" id="1433751at2"/>